<dbReference type="OrthoDB" id="291007at2759"/>
<comment type="caution">
    <text evidence="1">Lacks conserved residue(s) required for the propagation of feature annotation.</text>
</comment>
<accession>A0A8J2LLU3</accession>
<evidence type="ECO:0000313" key="3">
    <source>
        <dbReference type="EMBL" id="CAG7834368.1"/>
    </source>
</evidence>
<dbReference type="EMBL" id="CAJVCH010570212">
    <property type="protein sequence ID" value="CAG7834368.1"/>
    <property type="molecule type" value="Genomic_DNA"/>
</dbReference>
<dbReference type="InterPro" id="IPR001506">
    <property type="entry name" value="Peptidase_M12A"/>
</dbReference>
<evidence type="ECO:0000256" key="1">
    <source>
        <dbReference type="PROSITE-ProRule" id="PRU01211"/>
    </source>
</evidence>
<feature type="binding site" evidence="1">
    <location>
        <position position="275"/>
    </location>
    <ligand>
        <name>Zn(2+)</name>
        <dbReference type="ChEBI" id="CHEBI:29105"/>
        <note>catalytic</note>
    </ligand>
</feature>
<proteinExistence type="predicted"/>
<dbReference type="GO" id="GO:0004222">
    <property type="term" value="F:metalloendopeptidase activity"/>
    <property type="evidence" value="ECO:0007669"/>
    <property type="project" value="UniProtKB-UniRule"/>
</dbReference>
<dbReference type="Proteomes" id="UP000708208">
    <property type="component" value="Unassembled WGS sequence"/>
</dbReference>
<keyword evidence="1" id="KW-0862">Zinc</keyword>
<dbReference type="SMART" id="SM00235">
    <property type="entry name" value="ZnMc"/>
    <property type="match status" value="1"/>
</dbReference>
<dbReference type="AlphaFoldDB" id="A0A8J2LLU3"/>
<evidence type="ECO:0000259" key="2">
    <source>
        <dbReference type="PROSITE" id="PS51864"/>
    </source>
</evidence>
<reference evidence="3" key="1">
    <citation type="submission" date="2021-06" db="EMBL/GenBank/DDBJ databases">
        <authorList>
            <person name="Hodson N. C."/>
            <person name="Mongue J. A."/>
            <person name="Jaron S. K."/>
        </authorList>
    </citation>
    <scope>NUCLEOTIDE SEQUENCE</scope>
</reference>
<gene>
    <name evidence="3" type="ORF">AFUS01_LOCUS43883</name>
</gene>
<feature type="binding site" evidence="1">
    <location>
        <position position="265"/>
    </location>
    <ligand>
        <name>Zn(2+)</name>
        <dbReference type="ChEBI" id="CHEBI:29105"/>
        <note>catalytic</note>
    </ligand>
</feature>
<protein>
    <recommendedName>
        <fullName evidence="2">Peptidase M12A domain-containing protein</fullName>
    </recommendedName>
</protein>
<dbReference type="GO" id="GO:0008270">
    <property type="term" value="F:zinc ion binding"/>
    <property type="evidence" value="ECO:0007669"/>
    <property type="project" value="UniProtKB-UniRule"/>
</dbReference>
<keyword evidence="1" id="KW-0482">Metalloprotease</keyword>
<evidence type="ECO:0000313" key="4">
    <source>
        <dbReference type="Proteomes" id="UP000708208"/>
    </source>
</evidence>
<name>A0A8J2LLU3_9HEXA</name>
<keyword evidence="1" id="KW-0378">Hydrolase</keyword>
<sequence length="342" mass="39670">MNIYPNPELGPFFEGDILTNPYGRNGIPNEIYRWEKGIFKFHVQDDYSFKEMETIYIAILEIVSNTCITVNELLTSSIREDRDEYISINIDNVYPSERFQFNIFPSETYGVPMSWRRKVSGVLFFFALSLLEYFATSFPLWTHPEPNPEPDRDDYISINLNNVLPAEKYNFDIYPSNDYGVPFPIFPIYYDRDPEFGPFFQGDIIGDPDDRSGIPSEGYRWPQGHVLFFVQDDYSFQEMETIYKAVMEIIGRKVCLTDGPGKAVHETIHALGFYHEHTREDRDRFVKINIDNVILNKRKNFAILPSNDFDFGSVSSILLFQPLLLELVSSPCRGTSAVIKVE</sequence>
<dbReference type="InterPro" id="IPR006026">
    <property type="entry name" value="Peptidase_Metallo"/>
</dbReference>
<keyword evidence="4" id="KW-1185">Reference proteome</keyword>
<comment type="caution">
    <text evidence="3">The sequence shown here is derived from an EMBL/GenBank/DDBJ whole genome shotgun (WGS) entry which is preliminary data.</text>
</comment>
<dbReference type="GO" id="GO:0006508">
    <property type="term" value="P:proteolysis"/>
    <property type="evidence" value="ECO:0007669"/>
    <property type="project" value="UniProtKB-KW"/>
</dbReference>
<dbReference type="PANTHER" id="PTHR10127:SF850">
    <property type="entry name" value="METALLOENDOPEPTIDASE"/>
    <property type="match status" value="1"/>
</dbReference>
<comment type="cofactor">
    <cofactor evidence="1">
        <name>Zn(2+)</name>
        <dbReference type="ChEBI" id="CHEBI:29105"/>
    </cofactor>
    <text evidence="1">Binds 1 zinc ion per subunit.</text>
</comment>
<keyword evidence="1" id="KW-0479">Metal-binding</keyword>
<feature type="domain" description="Peptidase M12A" evidence="2">
    <location>
        <begin position="250"/>
        <end position="342"/>
    </location>
</feature>
<dbReference type="PROSITE" id="PS51864">
    <property type="entry name" value="ASTACIN"/>
    <property type="match status" value="1"/>
</dbReference>
<feature type="active site" evidence="1">
    <location>
        <position position="266"/>
    </location>
</feature>
<keyword evidence="1" id="KW-0645">Protease</keyword>
<dbReference type="PANTHER" id="PTHR10127">
    <property type="entry name" value="DISCOIDIN, CUB, EGF, LAMININ , AND ZINC METALLOPROTEASE DOMAIN CONTAINING"/>
    <property type="match status" value="1"/>
</dbReference>
<organism evidence="3 4">
    <name type="scientific">Allacma fusca</name>
    <dbReference type="NCBI Taxonomy" id="39272"/>
    <lineage>
        <taxon>Eukaryota</taxon>
        <taxon>Metazoa</taxon>
        <taxon>Ecdysozoa</taxon>
        <taxon>Arthropoda</taxon>
        <taxon>Hexapoda</taxon>
        <taxon>Collembola</taxon>
        <taxon>Symphypleona</taxon>
        <taxon>Sminthuridae</taxon>
        <taxon>Allacma</taxon>
    </lineage>
</organism>
<dbReference type="Pfam" id="PF01400">
    <property type="entry name" value="Astacin"/>
    <property type="match status" value="1"/>
</dbReference>
<feature type="binding site" evidence="1">
    <location>
        <position position="269"/>
    </location>
    <ligand>
        <name>Zn(2+)</name>
        <dbReference type="ChEBI" id="CHEBI:29105"/>
        <note>catalytic</note>
    </ligand>
</feature>